<proteinExistence type="predicted"/>
<dbReference type="Pfam" id="PF09299">
    <property type="entry name" value="Mu-transpos_C"/>
    <property type="match status" value="1"/>
</dbReference>
<reference evidence="2 3" key="1">
    <citation type="submission" date="2018-04" db="EMBL/GenBank/DDBJ databases">
        <title>Genomic Encyclopedia of Archaeal and Bacterial Type Strains, Phase II (KMG-II): from individual species to whole genera.</title>
        <authorList>
            <person name="Goeker M."/>
        </authorList>
    </citation>
    <scope>NUCLEOTIDE SEQUENCE [LARGE SCALE GENOMIC DNA]</scope>
    <source>
        <strain evidence="2 3">DSM 23382</strain>
    </source>
</reference>
<dbReference type="InterPro" id="IPR055247">
    <property type="entry name" value="InsJ-like_HTH"/>
</dbReference>
<dbReference type="InterPro" id="IPR009057">
    <property type="entry name" value="Homeodomain-like_sf"/>
</dbReference>
<dbReference type="SUPFAM" id="SSF50610">
    <property type="entry name" value="mu transposase, C-terminal domain"/>
    <property type="match status" value="1"/>
</dbReference>
<accession>A0A2T5VFW6</accession>
<dbReference type="RefSeq" id="WP_107989053.1">
    <property type="nucleotide sequence ID" value="NZ_QAYG01000001.1"/>
</dbReference>
<evidence type="ECO:0000313" key="2">
    <source>
        <dbReference type="EMBL" id="PTW62654.1"/>
    </source>
</evidence>
<dbReference type="SUPFAM" id="SSF46689">
    <property type="entry name" value="Homeodomain-like"/>
    <property type="match status" value="1"/>
</dbReference>
<dbReference type="AlphaFoldDB" id="A0A2T5VFW6"/>
<dbReference type="EMBL" id="QAYG01000001">
    <property type="protein sequence ID" value="PTW62654.1"/>
    <property type="molecule type" value="Genomic_DNA"/>
</dbReference>
<dbReference type="SUPFAM" id="SSF53098">
    <property type="entry name" value="Ribonuclease H-like"/>
    <property type="match status" value="1"/>
</dbReference>
<dbReference type="PANTHER" id="PTHR35004:SF6">
    <property type="entry name" value="TRANSPOSASE"/>
    <property type="match status" value="1"/>
</dbReference>
<dbReference type="PROSITE" id="PS50994">
    <property type="entry name" value="INTEGRASE"/>
    <property type="match status" value="1"/>
</dbReference>
<feature type="domain" description="Integrase catalytic" evidence="1">
    <location>
        <begin position="146"/>
        <end position="333"/>
    </location>
</feature>
<dbReference type="InterPro" id="IPR012337">
    <property type="entry name" value="RNaseH-like_sf"/>
</dbReference>
<organism evidence="2 3">
    <name type="scientific">Breoghania corrubedonensis</name>
    <dbReference type="NCBI Taxonomy" id="665038"/>
    <lineage>
        <taxon>Bacteria</taxon>
        <taxon>Pseudomonadati</taxon>
        <taxon>Pseudomonadota</taxon>
        <taxon>Alphaproteobacteria</taxon>
        <taxon>Hyphomicrobiales</taxon>
        <taxon>Stappiaceae</taxon>
        <taxon>Breoghania</taxon>
    </lineage>
</organism>
<dbReference type="Gene3D" id="1.10.10.60">
    <property type="entry name" value="Homeodomain-like"/>
    <property type="match status" value="1"/>
</dbReference>
<dbReference type="Pfam" id="PF13518">
    <property type="entry name" value="HTH_28"/>
    <property type="match status" value="1"/>
</dbReference>
<evidence type="ECO:0000259" key="1">
    <source>
        <dbReference type="PROSITE" id="PS50994"/>
    </source>
</evidence>
<dbReference type="InterPro" id="IPR036397">
    <property type="entry name" value="RNaseH_sf"/>
</dbReference>
<dbReference type="InterPro" id="IPR009004">
    <property type="entry name" value="Transposase_Mu_C"/>
</dbReference>
<dbReference type="Gene3D" id="3.30.420.10">
    <property type="entry name" value="Ribonuclease H-like superfamily/Ribonuclease H"/>
    <property type="match status" value="1"/>
</dbReference>
<dbReference type="PANTHER" id="PTHR35004">
    <property type="entry name" value="TRANSPOSASE RV3428C-RELATED"/>
    <property type="match status" value="1"/>
</dbReference>
<protein>
    <submittedName>
        <fullName evidence="2">Putative transposase</fullName>
    </submittedName>
</protein>
<sequence length="480" mass="53499">MNKAEDDGTVAKRLAMLRPYIDGEAPLTKVAAAAGVPLRTARRWIARIRKGGPAALERKQRADAGDRRLDADLVELIEGLALTSPRLSIATIHRRVCKFAADRGLRPPSYASVHSIVGEIDPATLTLAHEGEASFRDRYELIHRHRAERPNAIWQADHTQLDILILDANGTEVRPWLTTVIDDYSRAVAGYMVFLGSPSALNTSLALRQAIWRKPQTDWPVCGIPDLLHVDHGADFTSIHLDQAAADLRFQIIYSAVARPQGRGKVERLFGTINMELLPELPGHLCRGKPATAPRLSLPELDAAVGAFIVGNYNTRKHSAIGAAPIEAWRGQGWLPRLPDDLEVLDTLLVMVARPRVIRRDGIHFEGLRFLNPTFAAYVGEAVTIRYDPRDMGEIRVFYRNAFLCRAVNAEHADRSVTLKDVQTARAAYRRKVRQEIKQKRGRVTDLLPAPPAPIFAPPTPKPEAQLPARRRLRIYAEDK</sequence>
<comment type="caution">
    <text evidence="2">The sequence shown here is derived from an EMBL/GenBank/DDBJ whole genome shotgun (WGS) entry which is preliminary data.</text>
</comment>
<dbReference type="InterPro" id="IPR001584">
    <property type="entry name" value="Integrase_cat-core"/>
</dbReference>
<keyword evidence="3" id="KW-1185">Reference proteome</keyword>
<gene>
    <name evidence="2" type="ORF">C8N35_101701</name>
</gene>
<name>A0A2T5VFW6_9HYPH</name>
<dbReference type="GO" id="GO:0015074">
    <property type="term" value="P:DNA integration"/>
    <property type="evidence" value="ECO:0007669"/>
    <property type="project" value="InterPro"/>
</dbReference>
<dbReference type="Proteomes" id="UP000244081">
    <property type="component" value="Unassembled WGS sequence"/>
</dbReference>
<evidence type="ECO:0000313" key="3">
    <source>
        <dbReference type="Proteomes" id="UP000244081"/>
    </source>
</evidence>
<dbReference type="Pfam" id="PF00665">
    <property type="entry name" value="rve"/>
    <property type="match status" value="1"/>
</dbReference>
<dbReference type="InterPro" id="IPR015378">
    <property type="entry name" value="Transposase-like_Mu_C"/>
</dbReference>
<dbReference type="OrthoDB" id="5287589at2"/>
<dbReference type="GO" id="GO:0003676">
    <property type="term" value="F:nucleic acid binding"/>
    <property type="evidence" value="ECO:0007669"/>
    <property type="project" value="InterPro"/>
</dbReference>